<dbReference type="eggNOG" id="COG0657">
    <property type="taxonomic scope" value="Bacteria"/>
</dbReference>
<dbReference type="STRING" id="1353528.DT23_04830"/>
<dbReference type="InterPro" id="IPR033140">
    <property type="entry name" value="Lipase_GDXG_put_SER_AS"/>
</dbReference>
<keyword evidence="2" id="KW-0378">Hydrolase</keyword>
<dbReference type="Proteomes" id="UP000027471">
    <property type="component" value="Unassembled WGS sequence"/>
</dbReference>
<dbReference type="Pfam" id="PF07859">
    <property type="entry name" value="Abhydrolase_3"/>
    <property type="match status" value="1"/>
</dbReference>
<dbReference type="RefSeq" id="WP_038131588.1">
    <property type="nucleotide sequence ID" value="NZ_AUNB01000040.1"/>
</dbReference>
<dbReference type="InterPro" id="IPR029058">
    <property type="entry name" value="AB_hydrolase_fold"/>
</dbReference>
<feature type="domain" description="Alpha/beta hydrolase fold-3" evidence="4">
    <location>
        <begin position="73"/>
        <end position="273"/>
    </location>
</feature>
<dbReference type="Gene3D" id="3.40.50.1820">
    <property type="entry name" value="alpha/beta hydrolase"/>
    <property type="match status" value="1"/>
</dbReference>
<dbReference type="AlphaFoldDB" id="A0A074JID3"/>
<dbReference type="EMBL" id="AUNB01000040">
    <property type="protein sequence ID" value="KEO57396.1"/>
    <property type="molecule type" value="Genomic_DNA"/>
</dbReference>
<feature type="active site" evidence="3">
    <location>
        <position position="147"/>
    </location>
</feature>
<evidence type="ECO:0000256" key="3">
    <source>
        <dbReference type="PROSITE-ProRule" id="PRU10038"/>
    </source>
</evidence>
<comment type="similarity">
    <text evidence="1">Belongs to the 'GDXG' lipolytic enzyme family.</text>
</comment>
<dbReference type="PANTHER" id="PTHR48081">
    <property type="entry name" value="AB HYDROLASE SUPERFAMILY PROTEIN C4A8.06C"/>
    <property type="match status" value="1"/>
</dbReference>
<sequence length="302" mass="32581">MSLQQSFLNLILRNATKRQVRFLKDPLRTRREAERASSWAVVPPDGLCLMEADYGGVSCLSARVGMVARDSVVLYLHGGGYISGSPFMYRGLAGRLSQLSGLDVILPKYRLAPEHPLPAALEDAMAAWQGLVDIGYAPERIVLAGDSAGGGLALLLLARLCAAGPPPAGVIAFSPWTDLSCSGESFCANAKTEVLLPRARVKQSSEMARGDYAADDPAVSPLFAEFPSPPPVLIQHSMAEILCDDSLRMAERLRHFGSDVTVQSWPKAPHVWQFFDGRLPEARAALEDAGRAARGMLNLPSR</sequence>
<dbReference type="PANTHER" id="PTHR48081:SF30">
    <property type="entry name" value="ACETYL-HYDROLASE LIPR-RELATED"/>
    <property type="match status" value="1"/>
</dbReference>
<accession>A0A074JID3</accession>
<gene>
    <name evidence="5" type="ORF">DT23_04830</name>
</gene>
<dbReference type="OrthoDB" id="9806180at2"/>
<organism evidence="5 6">
    <name type="scientific">Thioclava indica</name>
    <dbReference type="NCBI Taxonomy" id="1353528"/>
    <lineage>
        <taxon>Bacteria</taxon>
        <taxon>Pseudomonadati</taxon>
        <taxon>Pseudomonadota</taxon>
        <taxon>Alphaproteobacteria</taxon>
        <taxon>Rhodobacterales</taxon>
        <taxon>Paracoccaceae</taxon>
        <taxon>Thioclava</taxon>
    </lineage>
</organism>
<dbReference type="GO" id="GO:0004806">
    <property type="term" value="F:triacylglycerol lipase activity"/>
    <property type="evidence" value="ECO:0007669"/>
    <property type="project" value="TreeGrafter"/>
</dbReference>
<name>A0A074JID3_9RHOB</name>
<dbReference type="InterPro" id="IPR013094">
    <property type="entry name" value="AB_hydrolase_3"/>
</dbReference>
<evidence type="ECO:0000313" key="5">
    <source>
        <dbReference type="EMBL" id="KEO57396.1"/>
    </source>
</evidence>
<dbReference type="SUPFAM" id="SSF53474">
    <property type="entry name" value="alpha/beta-Hydrolases"/>
    <property type="match status" value="1"/>
</dbReference>
<proteinExistence type="inferred from homology"/>
<evidence type="ECO:0000313" key="6">
    <source>
        <dbReference type="Proteomes" id="UP000027471"/>
    </source>
</evidence>
<evidence type="ECO:0000256" key="2">
    <source>
        <dbReference type="ARBA" id="ARBA00022801"/>
    </source>
</evidence>
<evidence type="ECO:0000259" key="4">
    <source>
        <dbReference type="Pfam" id="PF07859"/>
    </source>
</evidence>
<reference evidence="5 6" key="1">
    <citation type="journal article" date="2015" name="Antonie Van Leeuwenhoek">
        <title>Thioclava indica sp. nov., isolated from surface seawater of the Indian Ocean.</title>
        <authorList>
            <person name="Liu Y."/>
            <person name="Lai Q."/>
            <person name="Du J."/>
            <person name="Xu H."/>
            <person name="Jiang L."/>
            <person name="Shao Z."/>
        </authorList>
    </citation>
    <scope>NUCLEOTIDE SEQUENCE [LARGE SCALE GENOMIC DNA]</scope>
    <source>
        <strain evidence="5 6">DT23-4</strain>
    </source>
</reference>
<evidence type="ECO:0000256" key="1">
    <source>
        <dbReference type="ARBA" id="ARBA00010515"/>
    </source>
</evidence>
<protein>
    <recommendedName>
        <fullName evidence="4">Alpha/beta hydrolase fold-3 domain-containing protein</fullName>
    </recommendedName>
</protein>
<dbReference type="PROSITE" id="PS01174">
    <property type="entry name" value="LIPASE_GDXG_SER"/>
    <property type="match status" value="1"/>
</dbReference>
<comment type="caution">
    <text evidence="5">The sequence shown here is derived from an EMBL/GenBank/DDBJ whole genome shotgun (WGS) entry which is preliminary data.</text>
</comment>
<keyword evidence="6" id="KW-1185">Reference proteome</keyword>
<dbReference type="InterPro" id="IPR050300">
    <property type="entry name" value="GDXG_lipolytic_enzyme"/>
</dbReference>